<protein>
    <recommendedName>
        <fullName evidence="3">Hemerythrin-like domain-containing protein</fullName>
    </recommendedName>
</protein>
<dbReference type="EMBL" id="CP036261">
    <property type="protein sequence ID" value="QDS90415.1"/>
    <property type="molecule type" value="Genomic_DNA"/>
</dbReference>
<dbReference type="AlphaFoldDB" id="A0A517M6C2"/>
<dbReference type="KEGG" id="ruv:EC9_46230"/>
<accession>A0A517M6C2</accession>
<dbReference type="OrthoDB" id="276004at2"/>
<dbReference type="Proteomes" id="UP000319557">
    <property type="component" value="Chromosome"/>
</dbReference>
<dbReference type="RefSeq" id="WP_145348235.1">
    <property type="nucleotide sequence ID" value="NZ_CP036261.1"/>
</dbReference>
<name>A0A517M6C2_9BACT</name>
<keyword evidence="2" id="KW-1185">Reference proteome</keyword>
<gene>
    <name evidence="1" type="ORF">EC9_46230</name>
</gene>
<organism evidence="1 2">
    <name type="scientific">Rosistilla ulvae</name>
    <dbReference type="NCBI Taxonomy" id="1930277"/>
    <lineage>
        <taxon>Bacteria</taxon>
        <taxon>Pseudomonadati</taxon>
        <taxon>Planctomycetota</taxon>
        <taxon>Planctomycetia</taxon>
        <taxon>Pirellulales</taxon>
        <taxon>Pirellulaceae</taxon>
        <taxon>Rosistilla</taxon>
    </lineage>
</organism>
<evidence type="ECO:0008006" key="3">
    <source>
        <dbReference type="Google" id="ProtNLM"/>
    </source>
</evidence>
<sequence>MLMRTNVMTLTVNPAFLQEIKESNHDLWSTLHEVRQTCDEGGSRAEIAKRLVRLLDQLRDHLSLQFALEESYGYIECPGVIERRISEAAERAQGQHCRLFLQLTDLCELAEELQYRGFAASEVERLIGETEAFDVALQQHERCEDELIEVAYFDMKR</sequence>
<proteinExistence type="predicted"/>
<evidence type="ECO:0000313" key="1">
    <source>
        <dbReference type="EMBL" id="QDS90415.1"/>
    </source>
</evidence>
<reference evidence="1 2" key="1">
    <citation type="submission" date="2019-02" db="EMBL/GenBank/DDBJ databases">
        <title>Deep-cultivation of Planctomycetes and their phenomic and genomic characterization uncovers novel biology.</title>
        <authorList>
            <person name="Wiegand S."/>
            <person name="Jogler M."/>
            <person name="Boedeker C."/>
            <person name="Pinto D."/>
            <person name="Vollmers J."/>
            <person name="Rivas-Marin E."/>
            <person name="Kohn T."/>
            <person name="Peeters S.H."/>
            <person name="Heuer A."/>
            <person name="Rast P."/>
            <person name="Oberbeckmann S."/>
            <person name="Bunk B."/>
            <person name="Jeske O."/>
            <person name="Meyerdierks A."/>
            <person name="Storesund J.E."/>
            <person name="Kallscheuer N."/>
            <person name="Luecker S."/>
            <person name="Lage O.M."/>
            <person name="Pohl T."/>
            <person name="Merkel B.J."/>
            <person name="Hornburger P."/>
            <person name="Mueller R.-W."/>
            <person name="Bruemmer F."/>
            <person name="Labrenz M."/>
            <person name="Spormann A.M."/>
            <person name="Op den Camp H."/>
            <person name="Overmann J."/>
            <person name="Amann R."/>
            <person name="Jetten M.S.M."/>
            <person name="Mascher T."/>
            <person name="Medema M.H."/>
            <person name="Devos D.P."/>
            <person name="Kaster A.-K."/>
            <person name="Ovreas L."/>
            <person name="Rohde M."/>
            <person name="Galperin M.Y."/>
            <person name="Jogler C."/>
        </authorList>
    </citation>
    <scope>NUCLEOTIDE SEQUENCE [LARGE SCALE GENOMIC DNA]</scope>
    <source>
        <strain evidence="1 2">EC9</strain>
    </source>
</reference>
<evidence type="ECO:0000313" key="2">
    <source>
        <dbReference type="Proteomes" id="UP000319557"/>
    </source>
</evidence>